<sequence length="430" mass="48630">MESLDGWQQVRRKKKLEENYSEDYDVNERAVTTFKTSLRTGTNRRCGKLSACMGPWVRDLRAFESRLNEILIGAKKIRVNVAKFDRKGQESRNITPHLKGKPRASYNHASLHTRVEHEKGRSYADAVKGPPPSQCMGVTEDPMADIRNLNNARTDEKSIRMISTEGSKECINSTLVGETESFQTLMNVKALPEVEGCPNIQLRCLGGMKMLLDFKSVQEKNDFLSNGEAIWRPWFKSLTNWSMECNYNERIASIIIQGVPQHVWCEEAFNSIAKLWGSVVIPEECSTDSPNLAFGRVGILTSHPGLISLSIPVYVDGIRLEINVMEDVFESLKLSLVLESNDFQYPNGNWWYGGGREDDYAAQSEEDPISPILSPAYSRRSQDWEYEKLRSCETIPVPEEHYKNENTNGRQKGVESSRVSQSESPPPAPA</sequence>
<evidence type="ECO:0000313" key="3">
    <source>
        <dbReference type="Proteomes" id="UP001177003"/>
    </source>
</evidence>
<keyword evidence="3" id="KW-1185">Reference proteome</keyword>
<gene>
    <name evidence="2" type="ORF">LSALG_LOCUS18290</name>
</gene>
<dbReference type="PANTHER" id="PTHR34427">
    <property type="entry name" value="DUF4283 DOMAIN PROTEIN"/>
    <property type="match status" value="1"/>
</dbReference>
<dbReference type="AlphaFoldDB" id="A0AA36E0A8"/>
<organism evidence="2 3">
    <name type="scientific">Lactuca saligna</name>
    <name type="common">Willowleaf lettuce</name>
    <dbReference type="NCBI Taxonomy" id="75948"/>
    <lineage>
        <taxon>Eukaryota</taxon>
        <taxon>Viridiplantae</taxon>
        <taxon>Streptophyta</taxon>
        <taxon>Embryophyta</taxon>
        <taxon>Tracheophyta</taxon>
        <taxon>Spermatophyta</taxon>
        <taxon>Magnoliopsida</taxon>
        <taxon>eudicotyledons</taxon>
        <taxon>Gunneridae</taxon>
        <taxon>Pentapetalae</taxon>
        <taxon>asterids</taxon>
        <taxon>campanulids</taxon>
        <taxon>Asterales</taxon>
        <taxon>Asteraceae</taxon>
        <taxon>Cichorioideae</taxon>
        <taxon>Cichorieae</taxon>
        <taxon>Lactucinae</taxon>
        <taxon>Lactuca</taxon>
    </lineage>
</organism>
<reference evidence="2" key="1">
    <citation type="submission" date="2023-04" db="EMBL/GenBank/DDBJ databases">
        <authorList>
            <person name="Vijverberg K."/>
            <person name="Xiong W."/>
            <person name="Schranz E."/>
        </authorList>
    </citation>
    <scope>NUCLEOTIDE SEQUENCE</scope>
</reference>
<evidence type="ECO:0000313" key="2">
    <source>
        <dbReference type="EMBL" id="CAI9278424.1"/>
    </source>
</evidence>
<name>A0AA36E0A8_LACSI</name>
<dbReference type="Proteomes" id="UP001177003">
    <property type="component" value="Chromosome 4"/>
</dbReference>
<evidence type="ECO:0000256" key="1">
    <source>
        <dbReference type="SAM" id="MobiDB-lite"/>
    </source>
</evidence>
<protein>
    <recommendedName>
        <fullName evidence="4">DUF4283 domain-containing protein</fullName>
    </recommendedName>
</protein>
<dbReference type="PANTHER" id="PTHR34427:SF5">
    <property type="entry name" value="DUF4283 DOMAIN-CONTAINING PROTEIN"/>
    <property type="match status" value="1"/>
</dbReference>
<proteinExistence type="predicted"/>
<evidence type="ECO:0008006" key="4">
    <source>
        <dbReference type="Google" id="ProtNLM"/>
    </source>
</evidence>
<feature type="region of interest" description="Disordered" evidence="1">
    <location>
        <begin position="395"/>
        <end position="430"/>
    </location>
</feature>
<dbReference type="EMBL" id="OX465080">
    <property type="protein sequence ID" value="CAI9278424.1"/>
    <property type="molecule type" value="Genomic_DNA"/>
</dbReference>
<accession>A0AA36E0A8</accession>